<comment type="caution">
    <text evidence="4">The sequence shown here is derived from an EMBL/GenBank/DDBJ whole genome shotgun (WGS) entry which is preliminary data.</text>
</comment>
<dbReference type="InterPro" id="IPR029063">
    <property type="entry name" value="SAM-dependent_MTases_sf"/>
</dbReference>
<dbReference type="OrthoDB" id="9784101at2"/>
<gene>
    <name evidence="4" type="ORF">ENSA5_64340</name>
</gene>
<organism evidence="4 5">
    <name type="scientific">Enhygromyxa salina</name>
    <dbReference type="NCBI Taxonomy" id="215803"/>
    <lineage>
        <taxon>Bacteria</taxon>
        <taxon>Pseudomonadati</taxon>
        <taxon>Myxococcota</taxon>
        <taxon>Polyangia</taxon>
        <taxon>Nannocystales</taxon>
        <taxon>Nannocystaceae</taxon>
        <taxon>Enhygromyxa</taxon>
    </lineage>
</organism>
<feature type="region of interest" description="Disordered" evidence="2">
    <location>
        <begin position="24"/>
        <end position="68"/>
    </location>
</feature>
<accession>A0A2S9XCD4</accession>
<name>A0A2S9XCD4_9BACT</name>
<evidence type="ECO:0000313" key="5">
    <source>
        <dbReference type="Proteomes" id="UP000237968"/>
    </source>
</evidence>
<sequence length="262" mass="28326">MPTSRLTLTAALVLCLGCTKRNQDHDVTHEPEHQHDHGHGHGHGHGHDPDGGAHPDGDNGHGYKGHRFDDPKDWMEHFESAERTAWQRPDALVASLELPPDAKIADLGAGTGYFSVRFAAAAPDGQVFAVDIEPGMVEWLTTRAKDEGLANLVAVQGEAEDPKLPEPVDVVFMCNVFHHLAEPQVYFEAVAASLRPGARVIIVDFRKDAAEDAPGPPAAMRMSPADIRASMEAAGYTLAREDLELLEHQYVLEFSVAPAGAS</sequence>
<evidence type="ECO:0000256" key="2">
    <source>
        <dbReference type="SAM" id="MobiDB-lite"/>
    </source>
</evidence>
<dbReference type="Proteomes" id="UP000237968">
    <property type="component" value="Unassembled WGS sequence"/>
</dbReference>
<dbReference type="AlphaFoldDB" id="A0A2S9XCD4"/>
<keyword evidence="1" id="KW-0808">Transferase</keyword>
<evidence type="ECO:0000259" key="3">
    <source>
        <dbReference type="Pfam" id="PF13649"/>
    </source>
</evidence>
<proteinExistence type="predicted"/>
<dbReference type="Gene3D" id="3.40.50.150">
    <property type="entry name" value="Vaccinia Virus protein VP39"/>
    <property type="match status" value="1"/>
</dbReference>
<evidence type="ECO:0000256" key="1">
    <source>
        <dbReference type="ARBA" id="ARBA00022679"/>
    </source>
</evidence>
<reference evidence="4 5" key="1">
    <citation type="submission" date="2018-03" db="EMBL/GenBank/DDBJ databases">
        <title>Draft Genome Sequences of the Obligatory Marine Myxobacteria Enhygromyxa salina SWB005.</title>
        <authorList>
            <person name="Poehlein A."/>
            <person name="Moghaddam J.A."/>
            <person name="Harms H."/>
            <person name="Alanjari M."/>
            <person name="Koenig G.M."/>
            <person name="Daniel R."/>
            <person name="Schaeberle T.F."/>
        </authorList>
    </citation>
    <scope>NUCLEOTIDE SEQUENCE [LARGE SCALE GENOMIC DNA]</scope>
    <source>
        <strain evidence="4 5">SWB005</strain>
    </source>
</reference>
<dbReference type="PANTHER" id="PTHR43861">
    <property type="entry name" value="TRANS-ACONITATE 2-METHYLTRANSFERASE-RELATED"/>
    <property type="match status" value="1"/>
</dbReference>
<dbReference type="Pfam" id="PF13649">
    <property type="entry name" value="Methyltransf_25"/>
    <property type="match status" value="1"/>
</dbReference>
<keyword evidence="5" id="KW-1185">Reference proteome</keyword>
<evidence type="ECO:0000313" key="4">
    <source>
        <dbReference type="EMBL" id="PRP90519.1"/>
    </source>
</evidence>
<feature type="domain" description="Methyltransferase" evidence="3">
    <location>
        <begin position="104"/>
        <end position="197"/>
    </location>
</feature>
<dbReference type="SUPFAM" id="SSF53335">
    <property type="entry name" value="S-adenosyl-L-methionine-dependent methyltransferases"/>
    <property type="match status" value="1"/>
</dbReference>
<dbReference type="CDD" id="cd02440">
    <property type="entry name" value="AdoMet_MTases"/>
    <property type="match status" value="1"/>
</dbReference>
<dbReference type="EMBL" id="PVNK01000279">
    <property type="protein sequence ID" value="PRP90519.1"/>
    <property type="molecule type" value="Genomic_DNA"/>
</dbReference>
<dbReference type="GO" id="GO:0016740">
    <property type="term" value="F:transferase activity"/>
    <property type="evidence" value="ECO:0007669"/>
    <property type="project" value="UniProtKB-KW"/>
</dbReference>
<dbReference type="InterPro" id="IPR041698">
    <property type="entry name" value="Methyltransf_25"/>
</dbReference>
<protein>
    <recommendedName>
        <fullName evidence="3">Methyltransferase domain-containing protein</fullName>
    </recommendedName>
</protein>
<dbReference type="RefSeq" id="WP_106395602.1">
    <property type="nucleotide sequence ID" value="NZ_PVNK01000279.1"/>
</dbReference>